<dbReference type="FunFam" id="3.40.50.880:FF:000094">
    <property type="entry name" value="Uncharacterized peptidase Lmo0363"/>
    <property type="match status" value="1"/>
</dbReference>
<dbReference type="PANTHER" id="PTHR20842:SF0">
    <property type="entry name" value="ALPHA-ASPARTYL DIPEPTIDASE"/>
    <property type="match status" value="1"/>
</dbReference>
<dbReference type="GO" id="GO:0006508">
    <property type="term" value="P:proteolysis"/>
    <property type="evidence" value="ECO:0007669"/>
    <property type="project" value="UniProtKB-KW"/>
</dbReference>
<dbReference type="RefSeq" id="WP_036853030.1">
    <property type="nucleotide sequence ID" value="NZ_JQJD01000065.1"/>
</dbReference>
<keyword evidence="2" id="KW-0645">Protease</keyword>
<comment type="similarity">
    <text evidence="1">Belongs to the peptidase S51 family.</text>
</comment>
<reference evidence="5 6" key="1">
    <citation type="submission" date="2014-08" db="EMBL/GenBank/DDBJ databases">
        <title>Porphyromonas cangingivalis strain:COT-109_OH1386 Genome sequencing.</title>
        <authorList>
            <person name="Wallis C."/>
            <person name="Deusch O."/>
            <person name="O'Flynn C."/>
            <person name="Davis I."/>
            <person name="Jospin G."/>
            <person name="Darling A.E."/>
            <person name="Coil D.A."/>
            <person name="Alexiev A."/>
            <person name="Horsfall A."/>
            <person name="Kirkwood N."/>
            <person name="Harris S."/>
            <person name="Eisen J.A."/>
        </authorList>
    </citation>
    <scope>NUCLEOTIDE SEQUENCE [LARGE SCALE GENOMIC DNA]</scope>
    <source>
        <strain evidence="6">COT-109 OH1386</strain>
    </source>
</reference>
<dbReference type="eggNOG" id="COG3340">
    <property type="taxonomic scope" value="Bacteria"/>
</dbReference>
<dbReference type="PANTHER" id="PTHR20842">
    <property type="entry name" value="PROTEASE S51 ALPHA-ASPARTYL DIPEPTIDASE"/>
    <property type="match status" value="1"/>
</dbReference>
<name>A0A0A2EKW0_PORCN</name>
<dbReference type="SUPFAM" id="SSF52317">
    <property type="entry name" value="Class I glutamine amidotransferase-like"/>
    <property type="match status" value="1"/>
</dbReference>
<dbReference type="Gene3D" id="3.40.50.880">
    <property type="match status" value="1"/>
</dbReference>
<dbReference type="AlphaFoldDB" id="A0A0A2EKW0"/>
<keyword evidence="3" id="KW-0378">Hydrolase</keyword>
<dbReference type="InterPro" id="IPR005320">
    <property type="entry name" value="Peptidase_S51"/>
</dbReference>
<evidence type="ECO:0000313" key="6">
    <source>
        <dbReference type="Proteomes" id="UP000030125"/>
    </source>
</evidence>
<dbReference type="CDD" id="cd03129">
    <property type="entry name" value="GAT1_Peptidase_E_like"/>
    <property type="match status" value="1"/>
</dbReference>
<dbReference type="GO" id="GO:0008236">
    <property type="term" value="F:serine-type peptidase activity"/>
    <property type="evidence" value="ECO:0007669"/>
    <property type="project" value="UniProtKB-KW"/>
</dbReference>
<dbReference type="Pfam" id="PF03575">
    <property type="entry name" value="Peptidase_S51"/>
    <property type="match status" value="1"/>
</dbReference>
<accession>A0A0A2EKW0</accession>
<evidence type="ECO:0000256" key="2">
    <source>
        <dbReference type="ARBA" id="ARBA00022670"/>
    </source>
</evidence>
<dbReference type="Proteomes" id="UP000030125">
    <property type="component" value="Unassembled WGS sequence"/>
</dbReference>
<dbReference type="EMBL" id="JQJD01000065">
    <property type="protein sequence ID" value="KGN78125.1"/>
    <property type="molecule type" value="Genomic_DNA"/>
</dbReference>
<proteinExistence type="inferred from homology"/>
<evidence type="ECO:0000256" key="4">
    <source>
        <dbReference type="ARBA" id="ARBA00022825"/>
    </source>
</evidence>
<sequence length="208" mass="23329">MKHIFLCSSFSQVVPLFTDFVTAEELKGKTVTFIPTASLTEKVTFYVKAGKKALEEMECIVEELDISSAHIEEIESKLRTNDIIYITGGNTFFLLQELRKSGADRVITSEVLNGKTYIGESAGAMILSPDIEYVRLMDDIEYAPDLSNLEGLGIVDFYTVPHHTNFPFVKAVRKIIQKYDSSLPLRPISNLQAIAIRDKKISTLTLED</sequence>
<keyword evidence="4" id="KW-0720">Serine protease</keyword>
<gene>
    <name evidence="5" type="ORF">HQ35_10590</name>
</gene>
<evidence type="ECO:0000256" key="3">
    <source>
        <dbReference type="ARBA" id="ARBA00022801"/>
    </source>
</evidence>
<organism evidence="5 6">
    <name type="scientific">Porphyromonas cangingivalis</name>
    <dbReference type="NCBI Taxonomy" id="36874"/>
    <lineage>
        <taxon>Bacteria</taxon>
        <taxon>Pseudomonadati</taxon>
        <taxon>Bacteroidota</taxon>
        <taxon>Bacteroidia</taxon>
        <taxon>Bacteroidales</taxon>
        <taxon>Porphyromonadaceae</taxon>
        <taxon>Porphyromonas</taxon>
    </lineage>
</organism>
<dbReference type="InterPro" id="IPR029062">
    <property type="entry name" value="Class_I_gatase-like"/>
</dbReference>
<dbReference type="OrthoDB" id="3373764at2"/>
<evidence type="ECO:0000313" key="5">
    <source>
        <dbReference type="EMBL" id="KGN78125.1"/>
    </source>
</evidence>
<protein>
    <recommendedName>
        <fullName evidence="7">Peptidase S51</fullName>
    </recommendedName>
</protein>
<evidence type="ECO:0008006" key="7">
    <source>
        <dbReference type="Google" id="ProtNLM"/>
    </source>
</evidence>
<comment type="caution">
    <text evidence="5">The sequence shown here is derived from an EMBL/GenBank/DDBJ whole genome shotgun (WGS) entry which is preliminary data.</text>
</comment>
<keyword evidence="6" id="KW-1185">Reference proteome</keyword>
<evidence type="ECO:0000256" key="1">
    <source>
        <dbReference type="ARBA" id="ARBA00006534"/>
    </source>
</evidence>